<dbReference type="OrthoDB" id="9773188at2"/>
<gene>
    <name evidence="1" type="ORF">CRV09_00925</name>
</gene>
<proteinExistence type="predicted"/>
<evidence type="ECO:0000313" key="2">
    <source>
        <dbReference type="Proteomes" id="UP000295937"/>
    </source>
</evidence>
<accession>A0A2P5T341</accession>
<protein>
    <submittedName>
        <fullName evidence="1">Uncharacterized protein</fullName>
    </submittedName>
</protein>
<name>A0A2P5T341_9GAMM</name>
<dbReference type="InterPro" id="IPR027555">
    <property type="entry name" value="Mo5U34_MeTrfas-like"/>
</dbReference>
<sequence length="46" mass="5560">MRNLIKNDRRLYLLSLSIEQEPALKAFDMVFSIGVLYHRRFIKHIL</sequence>
<evidence type="ECO:0000313" key="1">
    <source>
        <dbReference type="EMBL" id="PPI88976.1"/>
    </source>
</evidence>
<dbReference type="AlphaFoldDB" id="A0A2P5T341"/>
<reference evidence="1 2" key="1">
    <citation type="journal article" date="2018" name="Genome Biol. Evol.">
        <title>Cladogenesis and Genomic Streamlining in Extracellular Endosymbionts of Tropical Stink Bugs.</title>
        <authorList>
            <person name="Otero-Bravo A."/>
            <person name="Goffredi S."/>
            <person name="Sabree Z.L."/>
        </authorList>
    </citation>
    <scope>NUCLEOTIDE SEQUENCE [LARGE SCALE GENOMIC DNA]</scope>
    <source>
        <strain evidence="1 2">SoEO</strain>
    </source>
</reference>
<dbReference type="Proteomes" id="UP000295937">
    <property type="component" value="Unassembled WGS sequence"/>
</dbReference>
<organism evidence="1 2">
    <name type="scientific">Candidatus Pantoea edessiphila</name>
    <dbReference type="NCBI Taxonomy" id="2044610"/>
    <lineage>
        <taxon>Bacteria</taxon>
        <taxon>Pseudomonadati</taxon>
        <taxon>Pseudomonadota</taxon>
        <taxon>Gammaproteobacteria</taxon>
        <taxon>Enterobacterales</taxon>
        <taxon>Erwiniaceae</taxon>
        <taxon>Pantoea</taxon>
    </lineage>
</organism>
<dbReference type="EMBL" id="PDKR01000001">
    <property type="protein sequence ID" value="PPI88976.1"/>
    <property type="molecule type" value="Genomic_DNA"/>
</dbReference>
<dbReference type="Pfam" id="PF08003">
    <property type="entry name" value="Methyltransf_9"/>
    <property type="match status" value="1"/>
</dbReference>
<comment type="caution">
    <text evidence="1">The sequence shown here is derived from an EMBL/GenBank/DDBJ whole genome shotgun (WGS) entry which is preliminary data.</text>
</comment>